<evidence type="ECO:0000256" key="2">
    <source>
        <dbReference type="RuleBase" id="RU341113"/>
    </source>
</evidence>
<dbReference type="Gene3D" id="3.20.20.140">
    <property type="entry name" value="Metal-dependent hydrolases"/>
    <property type="match status" value="1"/>
</dbReference>
<dbReference type="Proteomes" id="UP000184073">
    <property type="component" value="Unassembled WGS sequence"/>
</dbReference>
<comment type="similarity">
    <text evidence="2">Belongs to the metallo-dependent hydrolases superfamily. Peptidase M19 family.</text>
</comment>
<accession>A0A1L9P3X9</accession>
<comment type="cofactor">
    <cofactor evidence="2">
        <name>Zn(2+)</name>
        <dbReference type="ChEBI" id="CHEBI:29105"/>
    </cofactor>
</comment>
<dbReference type="InterPro" id="IPR032466">
    <property type="entry name" value="Metal_Hydrolase"/>
</dbReference>
<dbReference type="PANTHER" id="PTHR10443">
    <property type="entry name" value="MICROSOMAL DIPEPTIDASE"/>
    <property type="match status" value="1"/>
</dbReference>
<dbReference type="STRING" id="1036611.A0A1L9P3X9"/>
<dbReference type="AlphaFoldDB" id="A0A1L9P3X9"/>
<dbReference type="RefSeq" id="XP_040661992.1">
    <property type="nucleotide sequence ID" value="XM_040805936.1"/>
</dbReference>
<proteinExistence type="inferred from homology"/>
<dbReference type="InterPro" id="IPR008257">
    <property type="entry name" value="Pept_M19"/>
</dbReference>
<keyword evidence="2" id="KW-0645">Protease</keyword>
<dbReference type="GO" id="GO:0006508">
    <property type="term" value="P:proteolysis"/>
    <property type="evidence" value="ECO:0007669"/>
    <property type="project" value="UniProtKB-KW"/>
</dbReference>
<dbReference type="EC" id="3.4.13.19" evidence="2"/>
<dbReference type="SUPFAM" id="SSF51556">
    <property type="entry name" value="Metallo-dependent hydrolases"/>
    <property type="match status" value="1"/>
</dbReference>
<dbReference type="EMBL" id="KV878125">
    <property type="protein sequence ID" value="OJI96229.1"/>
    <property type="molecule type" value="Genomic_DNA"/>
</dbReference>
<dbReference type="PANTHER" id="PTHR10443:SF12">
    <property type="entry name" value="DIPEPTIDASE"/>
    <property type="match status" value="1"/>
</dbReference>
<organism evidence="4 5">
    <name type="scientific">Aspergillus versicolor CBS 583.65</name>
    <dbReference type="NCBI Taxonomy" id="1036611"/>
    <lineage>
        <taxon>Eukaryota</taxon>
        <taxon>Fungi</taxon>
        <taxon>Dikarya</taxon>
        <taxon>Ascomycota</taxon>
        <taxon>Pezizomycotina</taxon>
        <taxon>Eurotiomycetes</taxon>
        <taxon>Eurotiomycetidae</taxon>
        <taxon>Eurotiales</taxon>
        <taxon>Aspergillaceae</taxon>
        <taxon>Aspergillus</taxon>
        <taxon>Aspergillus subgen. Nidulantes</taxon>
    </lineage>
</organism>
<gene>
    <name evidence="4" type="ORF">ASPVEDRAFT_121950</name>
</gene>
<dbReference type="GeneID" id="63721447"/>
<keyword evidence="5" id="KW-1185">Reference proteome</keyword>
<keyword evidence="2" id="KW-0479">Metal-binding</keyword>
<dbReference type="VEuPathDB" id="FungiDB:ASPVEDRAFT_121950"/>
<protein>
    <recommendedName>
        <fullName evidence="2">Dipeptidase</fullName>
        <ecNumber evidence="2">3.4.13.19</ecNumber>
    </recommendedName>
</protein>
<dbReference type="PROSITE" id="PS51365">
    <property type="entry name" value="RENAL_DIPEPTIDASE_2"/>
    <property type="match status" value="1"/>
</dbReference>
<evidence type="ECO:0000313" key="5">
    <source>
        <dbReference type="Proteomes" id="UP000184073"/>
    </source>
</evidence>
<comment type="catalytic activity">
    <reaction evidence="2">
        <text>an L-aminoacyl-L-amino acid + H2O = 2 an L-alpha-amino acid</text>
        <dbReference type="Rhea" id="RHEA:48940"/>
        <dbReference type="ChEBI" id="CHEBI:15377"/>
        <dbReference type="ChEBI" id="CHEBI:59869"/>
        <dbReference type="ChEBI" id="CHEBI:77460"/>
        <dbReference type="EC" id="3.4.13.19"/>
    </reaction>
</comment>
<evidence type="ECO:0000256" key="3">
    <source>
        <dbReference type="SAM" id="MobiDB-lite"/>
    </source>
</evidence>
<sequence length="422" mass="46437">MQPLLPTKEAADLHPHQSSPPAVEPVEPSAWKRRALGLVAVGLVACYGIAHLSPCHTKVDPVEQVLQLQPLTDGHNDFAEFIRSYYNNHIYQSNFSDKIELPGQVDFPRLEKGRVRGQFWSVYVACNESSPSPNYEYIHDTLQQIDLIHRLATLYPDHLTLVPNTTAFLDIFKTSTTRIASFLGIEGLHQIGSSASTLRLYHSLGVRYATLTHFCHNEYADSASPAQPLHHGLSSAGRHMVLEMNRLGMAVDLAHVSAKTMHDALDTSKAPVLFSHSSAYALCNHPRNVPDDILHRLAENGGVVMVTFFPEYTRCSSSEGGSERDDPEPATLSDVADHIQYVGDMIGYKHVGLGSDFDGMGEAVRGLEDVSKYPDLIRELLRRGVGVEDVAGVIGGNVLRVMRGVEDVAAEMVEEGVRPLED</sequence>
<feature type="region of interest" description="Disordered" evidence="3">
    <location>
        <begin position="1"/>
        <end position="26"/>
    </location>
</feature>
<keyword evidence="2" id="KW-0378">Hydrolase</keyword>
<evidence type="ECO:0000256" key="1">
    <source>
        <dbReference type="ARBA" id="ARBA00022997"/>
    </source>
</evidence>
<name>A0A1L9P3X9_ASPVE</name>
<dbReference type="GO" id="GO:0046872">
    <property type="term" value="F:metal ion binding"/>
    <property type="evidence" value="ECO:0007669"/>
    <property type="project" value="UniProtKB-UniRule"/>
</dbReference>
<reference evidence="5" key="1">
    <citation type="journal article" date="2017" name="Genome Biol.">
        <title>Comparative genomics reveals high biological diversity and specific adaptations in the industrially and medically important fungal genus Aspergillus.</title>
        <authorList>
            <person name="de Vries R.P."/>
            <person name="Riley R."/>
            <person name="Wiebenga A."/>
            <person name="Aguilar-Osorio G."/>
            <person name="Amillis S."/>
            <person name="Uchima C.A."/>
            <person name="Anderluh G."/>
            <person name="Asadollahi M."/>
            <person name="Askin M."/>
            <person name="Barry K."/>
            <person name="Battaglia E."/>
            <person name="Bayram O."/>
            <person name="Benocci T."/>
            <person name="Braus-Stromeyer S.A."/>
            <person name="Caldana C."/>
            <person name="Canovas D."/>
            <person name="Cerqueira G.C."/>
            <person name="Chen F."/>
            <person name="Chen W."/>
            <person name="Choi C."/>
            <person name="Clum A."/>
            <person name="Dos Santos R.A."/>
            <person name="Damasio A.R."/>
            <person name="Diallinas G."/>
            <person name="Emri T."/>
            <person name="Fekete E."/>
            <person name="Flipphi M."/>
            <person name="Freyberg S."/>
            <person name="Gallo A."/>
            <person name="Gournas C."/>
            <person name="Habgood R."/>
            <person name="Hainaut M."/>
            <person name="Harispe M.L."/>
            <person name="Henrissat B."/>
            <person name="Hilden K.S."/>
            <person name="Hope R."/>
            <person name="Hossain A."/>
            <person name="Karabika E."/>
            <person name="Karaffa L."/>
            <person name="Karanyi Z."/>
            <person name="Krasevec N."/>
            <person name="Kuo A."/>
            <person name="Kusch H."/>
            <person name="LaButti K."/>
            <person name="Lagendijk E.L."/>
            <person name="Lapidus A."/>
            <person name="Levasseur A."/>
            <person name="Lindquist E."/>
            <person name="Lipzen A."/>
            <person name="Logrieco A.F."/>
            <person name="MacCabe A."/>
            <person name="Maekelae M.R."/>
            <person name="Malavazi I."/>
            <person name="Melin P."/>
            <person name="Meyer V."/>
            <person name="Mielnichuk N."/>
            <person name="Miskei M."/>
            <person name="Molnar A.P."/>
            <person name="Mule G."/>
            <person name="Ngan C.Y."/>
            <person name="Orejas M."/>
            <person name="Orosz E."/>
            <person name="Ouedraogo J.P."/>
            <person name="Overkamp K.M."/>
            <person name="Park H.-S."/>
            <person name="Perrone G."/>
            <person name="Piumi F."/>
            <person name="Punt P.J."/>
            <person name="Ram A.F."/>
            <person name="Ramon A."/>
            <person name="Rauscher S."/>
            <person name="Record E."/>
            <person name="Riano-Pachon D.M."/>
            <person name="Robert V."/>
            <person name="Roehrig J."/>
            <person name="Ruller R."/>
            <person name="Salamov A."/>
            <person name="Salih N.S."/>
            <person name="Samson R.A."/>
            <person name="Sandor E."/>
            <person name="Sanguinetti M."/>
            <person name="Schuetze T."/>
            <person name="Sepcic K."/>
            <person name="Shelest E."/>
            <person name="Sherlock G."/>
            <person name="Sophianopoulou V."/>
            <person name="Squina F.M."/>
            <person name="Sun H."/>
            <person name="Susca A."/>
            <person name="Todd R.B."/>
            <person name="Tsang A."/>
            <person name="Unkles S.E."/>
            <person name="van de Wiele N."/>
            <person name="van Rossen-Uffink D."/>
            <person name="Oliveira J.V."/>
            <person name="Vesth T.C."/>
            <person name="Visser J."/>
            <person name="Yu J.-H."/>
            <person name="Zhou M."/>
            <person name="Andersen M.R."/>
            <person name="Archer D.B."/>
            <person name="Baker S.E."/>
            <person name="Benoit I."/>
            <person name="Brakhage A.A."/>
            <person name="Braus G.H."/>
            <person name="Fischer R."/>
            <person name="Frisvad J.C."/>
            <person name="Goldman G.H."/>
            <person name="Houbraken J."/>
            <person name="Oakley B."/>
            <person name="Pocsi I."/>
            <person name="Scazzocchio C."/>
            <person name="Seiboth B."/>
            <person name="vanKuyk P.A."/>
            <person name="Wortman J."/>
            <person name="Dyer P.S."/>
            <person name="Grigoriev I.V."/>
        </authorList>
    </citation>
    <scope>NUCLEOTIDE SEQUENCE [LARGE SCALE GENOMIC DNA]</scope>
    <source>
        <strain evidence="5">CBS 583.65</strain>
    </source>
</reference>
<dbReference type="OrthoDB" id="445695at2759"/>
<evidence type="ECO:0000313" key="4">
    <source>
        <dbReference type="EMBL" id="OJI96229.1"/>
    </source>
</evidence>
<dbReference type="GO" id="GO:0070573">
    <property type="term" value="F:metallodipeptidase activity"/>
    <property type="evidence" value="ECO:0007669"/>
    <property type="project" value="InterPro"/>
</dbReference>
<keyword evidence="2" id="KW-0482">Metalloprotease</keyword>
<dbReference type="Pfam" id="PF01244">
    <property type="entry name" value="Peptidase_M19"/>
    <property type="match status" value="1"/>
</dbReference>
<dbReference type="CDD" id="cd01301">
    <property type="entry name" value="rDP_like"/>
    <property type="match status" value="1"/>
</dbReference>
<keyword evidence="2" id="KW-0862">Zinc</keyword>
<keyword evidence="1 2" id="KW-0224">Dipeptidase</keyword>